<evidence type="ECO:0000313" key="7">
    <source>
        <dbReference type="Proteomes" id="UP000026249"/>
    </source>
</evidence>
<dbReference type="SUPFAM" id="SSF53850">
    <property type="entry name" value="Periplasmic binding protein-like II"/>
    <property type="match status" value="1"/>
</dbReference>
<gene>
    <name evidence="6" type="ORF">ACMU_18055</name>
</gene>
<evidence type="ECO:0000256" key="1">
    <source>
        <dbReference type="ARBA" id="ARBA00009437"/>
    </source>
</evidence>
<dbReference type="GO" id="GO:0043565">
    <property type="term" value="F:sequence-specific DNA binding"/>
    <property type="evidence" value="ECO:0007669"/>
    <property type="project" value="TreeGrafter"/>
</dbReference>
<keyword evidence="4" id="KW-0804">Transcription</keyword>
<organism evidence="6 7">
    <name type="scientific">Actibacterium mucosum KCTC 23349</name>
    <dbReference type="NCBI Taxonomy" id="1454373"/>
    <lineage>
        <taxon>Bacteria</taxon>
        <taxon>Pseudomonadati</taxon>
        <taxon>Pseudomonadota</taxon>
        <taxon>Alphaproteobacteria</taxon>
        <taxon>Rhodobacterales</taxon>
        <taxon>Roseobacteraceae</taxon>
        <taxon>Actibacterium</taxon>
    </lineage>
</organism>
<dbReference type="PRINTS" id="PR00039">
    <property type="entry name" value="HTHLYSR"/>
</dbReference>
<dbReference type="InterPro" id="IPR058163">
    <property type="entry name" value="LysR-type_TF_proteobact-type"/>
</dbReference>
<reference evidence="6 7" key="1">
    <citation type="submission" date="2014-03" db="EMBL/GenBank/DDBJ databases">
        <title>Draft Genome Sequence of Actibacterium mucosum KCTC 23349, a Marine Alphaproteobacterium with Complex Ionic Requirements Isolated from Mediterranean Seawater at Malvarrosa Beach, Valencia, Spain.</title>
        <authorList>
            <person name="Arahal D.R."/>
            <person name="Shao Z."/>
            <person name="Lai Q."/>
            <person name="Pujalte M.J."/>
        </authorList>
    </citation>
    <scope>NUCLEOTIDE SEQUENCE [LARGE SCALE GENOMIC DNA]</scope>
    <source>
        <strain evidence="6 7">KCTC 23349</strain>
    </source>
</reference>
<dbReference type="Proteomes" id="UP000026249">
    <property type="component" value="Unassembled WGS sequence"/>
</dbReference>
<evidence type="ECO:0000259" key="5">
    <source>
        <dbReference type="PROSITE" id="PS50931"/>
    </source>
</evidence>
<sequence>MAAIRVFEEAARSKNFTMAAHRLGMTQAAVSYQIKILEERVGAQLFIRQARGVALSEIGEKFARRSTEALNLLADAYADAKGLSQGTLCVSVIPTFGTNFLAQHLGEFQLANPSIAVRVEVSEGLTDFETGEFDVAIRGGKGSWPDLHSHLLIPTQFTPMLSKELAESVGGINEPGDLLKLPILSHSDPWWQLWFKASGLESQDLGGRPNRQFGPQILEANAAIAGQGVAMLTPAFFKAELARGQLVQPFDLLGDDGTGYWLVFPESHRHSPKIRKFRSWIEAATLSYRA</sequence>
<name>A0A037ZFF4_9RHOB</name>
<keyword evidence="7" id="KW-1185">Reference proteome</keyword>
<accession>A0A037ZFF4</accession>
<dbReference type="CDD" id="cd08432">
    <property type="entry name" value="PBP2_GcdR_TrpI_HvrB_AmpR_like"/>
    <property type="match status" value="1"/>
</dbReference>
<dbReference type="GO" id="GO:0006351">
    <property type="term" value="P:DNA-templated transcription"/>
    <property type="evidence" value="ECO:0007669"/>
    <property type="project" value="TreeGrafter"/>
</dbReference>
<comment type="caution">
    <text evidence="6">The sequence shown here is derived from an EMBL/GenBank/DDBJ whole genome shotgun (WGS) entry which is preliminary data.</text>
</comment>
<dbReference type="PANTHER" id="PTHR30537:SF74">
    <property type="entry name" value="HTH-TYPE TRANSCRIPTIONAL REGULATOR TRPI"/>
    <property type="match status" value="1"/>
</dbReference>
<dbReference type="EMBL" id="JFKE01000008">
    <property type="protein sequence ID" value="KAJ54333.1"/>
    <property type="molecule type" value="Genomic_DNA"/>
</dbReference>
<dbReference type="Pfam" id="PF03466">
    <property type="entry name" value="LysR_substrate"/>
    <property type="match status" value="1"/>
</dbReference>
<dbReference type="AlphaFoldDB" id="A0A037ZFF4"/>
<keyword evidence="2" id="KW-0805">Transcription regulation</keyword>
<dbReference type="PROSITE" id="PS50931">
    <property type="entry name" value="HTH_LYSR"/>
    <property type="match status" value="1"/>
</dbReference>
<evidence type="ECO:0000313" key="6">
    <source>
        <dbReference type="EMBL" id="KAJ54333.1"/>
    </source>
</evidence>
<protein>
    <submittedName>
        <fullName evidence="6">LysR family transcriptional regulator</fullName>
    </submittedName>
</protein>
<dbReference type="InterPro" id="IPR000847">
    <property type="entry name" value="LysR_HTH_N"/>
</dbReference>
<evidence type="ECO:0000256" key="2">
    <source>
        <dbReference type="ARBA" id="ARBA00023015"/>
    </source>
</evidence>
<keyword evidence="3" id="KW-0238">DNA-binding</keyword>
<dbReference type="InterPro" id="IPR036390">
    <property type="entry name" value="WH_DNA-bd_sf"/>
</dbReference>
<dbReference type="FunFam" id="1.10.10.10:FF:000001">
    <property type="entry name" value="LysR family transcriptional regulator"/>
    <property type="match status" value="1"/>
</dbReference>
<dbReference type="InterPro" id="IPR036388">
    <property type="entry name" value="WH-like_DNA-bd_sf"/>
</dbReference>
<dbReference type="GO" id="GO:0003700">
    <property type="term" value="F:DNA-binding transcription factor activity"/>
    <property type="evidence" value="ECO:0007669"/>
    <property type="project" value="InterPro"/>
</dbReference>
<dbReference type="PANTHER" id="PTHR30537">
    <property type="entry name" value="HTH-TYPE TRANSCRIPTIONAL REGULATOR"/>
    <property type="match status" value="1"/>
</dbReference>
<comment type="similarity">
    <text evidence="1">Belongs to the LysR transcriptional regulatory family.</text>
</comment>
<dbReference type="STRING" id="1454373.ACMU_18055"/>
<feature type="domain" description="HTH lysR-type" evidence="5">
    <location>
        <begin position="1"/>
        <end position="56"/>
    </location>
</feature>
<dbReference type="Pfam" id="PF00126">
    <property type="entry name" value="HTH_1"/>
    <property type="match status" value="1"/>
</dbReference>
<dbReference type="Gene3D" id="3.40.190.10">
    <property type="entry name" value="Periplasmic binding protein-like II"/>
    <property type="match status" value="2"/>
</dbReference>
<dbReference type="SUPFAM" id="SSF46785">
    <property type="entry name" value="Winged helix' DNA-binding domain"/>
    <property type="match status" value="1"/>
</dbReference>
<evidence type="ECO:0000256" key="3">
    <source>
        <dbReference type="ARBA" id="ARBA00023125"/>
    </source>
</evidence>
<dbReference type="InterPro" id="IPR005119">
    <property type="entry name" value="LysR_subst-bd"/>
</dbReference>
<dbReference type="Gene3D" id="1.10.10.10">
    <property type="entry name" value="Winged helix-like DNA-binding domain superfamily/Winged helix DNA-binding domain"/>
    <property type="match status" value="1"/>
</dbReference>
<evidence type="ECO:0000256" key="4">
    <source>
        <dbReference type="ARBA" id="ARBA00023163"/>
    </source>
</evidence>
<proteinExistence type="inferred from homology"/>